<organism evidence="2 3">
    <name type="scientific">Curtobacterium citri</name>
    <dbReference type="NCBI Taxonomy" id="3055139"/>
    <lineage>
        <taxon>Bacteria</taxon>
        <taxon>Bacillati</taxon>
        <taxon>Actinomycetota</taxon>
        <taxon>Actinomycetes</taxon>
        <taxon>Micrococcales</taxon>
        <taxon>Microbacteriaceae</taxon>
        <taxon>Curtobacterium</taxon>
    </lineage>
</organism>
<reference evidence="2 3" key="1">
    <citation type="submission" date="2023-06" db="EMBL/GenBank/DDBJ databases">
        <authorList>
            <person name="Feng G."/>
            <person name="Li J."/>
            <person name="Zhu H."/>
        </authorList>
    </citation>
    <scope>NUCLEOTIDE SEQUENCE [LARGE SCALE GENOMIC DNA]</scope>
    <source>
        <strain evidence="2 3">RHCKG23</strain>
    </source>
</reference>
<proteinExistence type="predicted"/>
<dbReference type="InterPro" id="IPR018060">
    <property type="entry name" value="HTH_AraC"/>
</dbReference>
<dbReference type="RefSeq" id="WP_289459881.1">
    <property type="nucleotide sequence ID" value="NZ_JAUCML010000013.1"/>
</dbReference>
<gene>
    <name evidence="2" type="ORF">QUG92_15595</name>
</gene>
<dbReference type="EMBL" id="JAUCML010000013">
    <property type="protein sequence ID" value="MDM7886534.1"/>
    <property type="molecule type" value="Genomic_DNA"/>
</dbReference>
<dbReference type="PROSITE" id="PS01124">
    <property type="entry name" value="HTH_ARAC_FAMILY_2"/>
    <property type="match status" value="1"/>
</dbReference>
<evidence type="ECO:0000259" key="1">
    <source>
        <dbReference type="PROSITE" id="PS01124"/>
    </source>
</evidence>
<comment type="caution">
    <text evidence="2">The sequence shown here is derived from an EMBL/GenBank/DDBJ whole genome shotgun (WGS) entry which is preliminary data.</text>
</comment>
<dbReference type="Pfam" id="PF12833">
    <property type="entry name" value="HTH_18"/>
    <property type="match status" value="1"/>
</dbReference>
<evidence type="ECO:0000313" key="3">
    <source>
        <dbReference type="Proteomes" id="UP001237823"/>
    </source>
</evidence>
<sequence length="60" mass="6873">MSTLLRSIRLDRVRAELQHRTPEDATVAAVARMWGCAYAGRFSAAYARRYGEMPSETLRR</sequence>
<dbReference type="Proteomes" id="UP001237823">
    <property type="component" value="Unassembled WGS sequence"/>
</dbReference>
<dbReference type="Gene3D" id="1.10.10.60">
    <property type="entry name" value="Homeodomain-like"/>
    <property type="match status" value="1"/>
</dbReference>
<accession>A0ABT7TB04</accession>
<keyword evidence="3" id="KW-1185">Reference proteome</keyword>
<evidence type="ECO:0000313" key="2">
    <source>
        <dbReference type="EMBL" id="MDM7886534.1"/>
    </source>
</evidence>
<feature type="domain" description="HTH araC/xylS-type" evidence="1">
    <location>
        <begin position="1"/>
        <end position="60"/>
    </location>
</feature>
<protein>
    <submittedName>
        <fullName evidence="2">Helix-turn-helix domain-containing protein</fullName>
    </submittedName>
</protein>
<name>A0ABT7TB04_9MICO</name>